<evidence type="ECO:0000259" key="6">
    <source>
        <dbReference type="PROSITE" id="PS50262"/>
    </source>
</evidence>
<feature type="domain" description="G-protein coupled receptors family 1 profile" evidence="6">
    <location>
        <begin position="27"/>
        <end position="294"/>
    </location>
</feature>
<dbReference type="GO" id="GO:0016020">
    <property type="term" value="C:membrane"/>
    <property type="evidence" value="ECO:0007669"/>
    <property type="project" value="UniProtKB-SubCell"/>
</dbReference>
<dbReference type="InterPro" id="IPR000276">
    <property type="entry name" value="GPCR_Rhodpsn"/>
</dbReference>
<evidence type="ECO:0000313" key="7">
    <source>
        <dbReference type="EMBL" id="CAF0795435.1"/>
    </source>
</evidence>
<gene>
    <name evidence="8" type="ORF">EDS130_LOCUS40542</name>
    <name evidence="7" type="ORF">XAT740_LOCUS2699</name>
</gene>
<organism evidence="7 9">
    <name type="scientific">Adineta ricciae</name>
    <name type="common">Rotifer</name>
    <dbReference type="NCBI Taxonomy" id="249248"/>
    <lineage>
        <taxon>Eukaryota</taxon>
        <taxon>Metazoa</taxon>
        <taxon>Spiralia</taxon>
        <taxon>Gnathifera</taxon>
        <taxon>Rotifera</taxon>
        <taxon>Eurotatoria</taxon>
        <taxon>Bdelloidea</taxon>
        <taxon>Adinetida</taxon>
        <taxon>Adinetidae</taxon>
        <taxon>Adineta</taxon>
    </lineage>
</organism>
<dbReference type="GO" id="GO:0004930">
    <property type="term" value="F:G protein-coupled receptor activity"/>
    <property type="evidence" value="ECO:0007669"/>
    <property type="project" value="InterPro"/>
</dbReference>
<accession>A0A813SI42</accession>
<feature type="transmembrane region" description="Helical" evidence="5">
    <location>
        <begin position="181"/>
        <end position="204"/>
    </location>
</feature>
<evidence type="ECO:0000256" key="5">
    <source>
        <dbReference type="SAM" id="Phobius"/>
    </source>
</evidence>
<dbReference type="Pfam" id="PF00001">
    <property type="entry name" value="7tm_1"/>
    <property type="match status" value="1"/>
</dbReference>
<feature type="transmembrane region" description="Helical" evidence="5">
    <location>
        <begin position="268"/>
        <end position="288"/>
    </location>
</feature>
<reference evidence="7" key="1">
    <citation type="submission" date="2021-02" db="EMBL/GenBank/DDBJ databases">
        <authorList>
            <person name="Nowell W R."/>
        </authorList>
    </citation>
    <scope>NUCLEOTIDE SEQUENCE</scope>
</reference>
<proteinExistence type="predicted"/>
<feature type="transmembrane region" description="Helical" evidence="5">
    <location>
        <begin position="233"/>
        <end position="256"/>
    </location>
</feature>
<keyword evidence="2 5" id="KW-0812">Transmembrane</keyword>
<feature type="transmembrane region" description="Helical" evidence="5">
    <location>
        <begin position="51"/>
        <end position="74"/>
    </location>
</feature>
<feature type="transmembrane region" description="Helical" evidence="5">
    <location>
        <begin position="94"/>
        <end position="116"/>
    </location>
</feature>
<feature type="transmembrane region" description="Helical" evidence="5">
    <location>
        <begin position="137"/>
        <end position="161"/>
    </location>
</feature>
<protein>
    <recommendedName>
        <fullName evidence="6">G-protein coupled receptors family 1 profile domain-containing protein</fullName>
    </recommendedName>
</protein>
<dbReference type="Proteomes" id="UP000663828">
    <property type="component" value="Unassembled WGS sequence"/>
</dbReference>
<dbReference type="EMBL" id="CAJNOJ010000492">
    <property type="protein sequence ID" value="CAF1467167.1"/>
    <property type="molecule type" value="Genomic_DNA"/>
</dbReference>
<dbReference type="CDD" id="cd00637">
    <property type="entry name" value="7tm_classA_rhodopsin-like"/>
    <property type="match status" value="1"/>
</dbReference>
<dbReference type="Gene3D" id="1.20.1070.10">
    <property type="entry name" value="Rhodopsin 7-helix transmembrane proteins"/>
    <property type="match status" value="1"/>
</dbReference>
<comment type="caution">
    <text evidence="7">The sequence shown here is derived from an EMBL/GenBank/DDBJ whole genome shotgun (WGS) entry which is preliminary data.</text>
</comment>
<evidence type="ECO:0000256" key="3">
    <source>
        <dbReference type="ARBA" id="ARBA00022989"/>
    </source>
</evidence>
<evidence type="ECO:0000256" key="4">
    <source>
        <dbReference type="ARBA" id="ARBA00023136"/>
    </source>
</evidence>
<evidence type="ECO:0000313" key="8">
    <source>
        <dbReference type="EMBL" id="CAF1467167.1"/>
    </source>
</evidence>
<keyword evidence="9" id="KW-1185">Reference proteome</keyword>
<comment type="subcellular location">
    <subcellularLocation>
        <location evidence="1">Membrane</location>
    </subcellularLocation>
</comment>
<dbReference type="AlphaFoldDB" id="A0A813SI42"/>
<dbReference type="SUPFAM" id="SSF81321">
    <property type="entry name" value="Family A G protein-coupled receptor-like"/>
    <property type="match status" value="1"/>
</dbReference>
<keyword evidence="4 5" id="KW-0472">Membrane</keyword>
<evidence type="ECO:0000256" key="1">
    <source>
        <dbReference type="ARBA" id="ARBA00004370"/>
    </source>
</evidence>
<dbReference type="PROSITE" id="PS50262">
    <property type="entry name" value="G_PROTEIN_RECEP_F1_2"/>
    <property type="match status" value="1"/>
</dbReference>
<dbReference type="EMBL" id="CAJNOR010000098">
    <property type="protein sequence ID" value="CAF0795435.1"/>
    <property type="molecule type" value="Genomic_DNA"/>
</dbReference>
<dbReference type="Proteomes" id="UP000663852">
    <property type="component" value="Unassembled WGS sequence"/>
</dbReference>
<sequence length="297" mass="34216">MSNSTTTLAISINIVSAVIVLLALTISLVLFILIVYRLVTMHIGSNERIALHLTLNTLCAFILMFIVLFLHVNVSTLCSDLNMNSFRWRNDSPACRFCGYVFFSVICSVFWSYALQVFFRFIRVVYPMNPWINYIKIYLFMFIPLQWMISFAIVIPLIIGLNAIHPLLPIETYCGVQFDKFFAVVYASVAEVWIPIMIISACYFKITRTIRHRSSKQLPFLRNRKDVKATHRVIIMICLLSLMNIPTIVYLVLFWTSSNALDPLIYRITWLSLSIGSLILCVLLPQSIMHASMYKGR</sequence>
<evidence type="ECO:0000256" key="2">
    <source>
        <dbReference type="ARBA" id="ARBA00022692"/>
    </source>
</evidence>
<dbReference type="InterPro" id="IPR017452">
    <property type="entry name" value="GPCR_Rhodpsn_7TM"/>
</dbReference>
<feature type="transmembrane region" description="Helical" evidence="5">
    <location>
        <begin position="12"/>
        <end position="39"/>
    </location>
</feature>
<evidence type="ECO:0000313" key="9">
    <source>
        <dbReference type="Proteomes" id="UP000663828"/>
    </source>
</evidence>
<name>A0A813SI42_ADIRI</name>
<keyword evidence="3 5" id="KW-1133">Transmembrane helix</keyword>